<dbReference type="HAMAP" id="MF_00187">
    <property type="entry name" value="FdhD"/>
    <property type="match status" value="1"/>
</dbReference>
<evidence type="ECO:0000256" key="4">
    <source>
        <dbReference type="SAM" id="MobiDB-lite"/>
    </source>
</evidence>
<proteinExistence type="inferred from homology"/>
<sequence length="323" mass="33631">MDGTTADRLATEEPLELRLDGRVLTTTMRTPGDDVELAHGWLLAEGIISNGGDVRSAQFDLGVAGDDSMNVLDVSLAPGMDAPPPERERLTTTTSSCGICGTSALDAIAVSTRYPPHDDSSSMTSDVVVGLPDLLRADQYLFDQTGGTHGAGLATCDGSMIAVREDVGRHNAVDKVIGWAVIQNLMPLTGRALVLSGRAGFELVQKAAMAGIPVVVAVGAPTALAVEVANHTGITLVGFVRDRGANIYSRPDRIIGCAEVERGKTVEAKSDEQRGERAGDPFSPPESGTGGWQARESHVGGGCETTTWTGNPPPTGMAAGLRD</sequence>
<feature type="compositionally biased region" description="Basic and acidic residues" evidence="4">
    <location>
        <begin position="266"/>
        <end position="279"/>
    </location>
</feature>
<dbReference type="Gene3D" id="3.10.20.10">
    <property type="match status" value="1"/>
</dbReference>
<comment type="function">
    <text evidence="3">Required for formate dehydrogenase (FDH) activity. Acts as a sulfur carrier protein that transfers sulfur from IscS to the molybdenum cofactor prior to its insertion into FDH.</text>
</comment>
<dbReference type="InterPro" id="IPR003786">
    <property type="entry name" value="FdhD"/>
</dbReference>
<keyword evidence="1 3" id="KW-0963">Cytoplasm</keyword>
<protein>
    <recommendedName>
        <fullName evidence="3">Sulfur carrier protein FdhD</fullName>
    </recommendedName>
</protein>
<dbReference type="Proteomes" id="UP000018291">
    <property type="component" value="Unassembled WGS sequence"/>
</dbReference>
<dbReference type="AlphaFoldDB" id="R4Z7M8"/>
<dbReference type="GO" id="GO:0005737">
    <property type="term" value="C:cytoplasm"/>
    <property type="evidence" value="ECO:0007669"/>
    <property type="project" value="UniProtKB-SubCell"/>
</dbReference>
<keyword evidence="6" id="KW-1185">Reference proteome</keyword>
<dbReference type="Pfam" id="PF02634">
    <property type="entry name" value="FdhD-NarQ"/>
    <property type="match status" value="1"/>
</dbReference>
<dbReference type="RefSeq" id="WP_012230831.1">
    <property type="nucleotide sequence ID" value="NZ_HG422565.1"/>
</dbReference>
<dbReference type="eggNOG" id="COG1526">
    <property type="taxonomic scope" value="Bacteria"/>
</dbReference>
<evidence type="ECO:0000313" key="5">
    <source>
        <dbReference type="EMBL" id="CCM65782.1"/>
    </source>
</evidence>
<dbReference type="NCBIfam" id="TIGR00129">
    <property type="entry name" value="fdhD_narQ"/>
    <property type="match status" value="1"/>
</dbReference>
<dbReference type="PANTHER" id="PTHR30592">
    <property type="entry name" value="FORMATE DEHYDROGENASE"/>
    <property type="match status" value="1"/>
</dbReference>
<feature type="region of interest" description="Disordered" evidence="4">
    <location>
        <begin position="266"/>
        <end position="323"/>
    </location>
</feature>
<dbReference type="Gene3D" id="3.40.140.10">
    <property type="entry name" value="Cytidine Deaminase, domain 2"/>
    <property type="match status" value="1"/>
</dbReference>
<dbReference type="GO" id="GO:0006777">
    <property type="term" value="P:Mo-molybdopterin cofactor biosynthetic process"/>
    <property type="evidence" value="ECO:0007669"/>
    <property type="project" value="UniProtKB-UniRule"/>
</dbReference>
<dbReference type="GO" id="GO:0016783">
    <property type="term" value="F:sulfurtransferase activity"/>
    <property type="evidence" value="ECO:0007669"/>
    <property type="project" value="InterPro"/>
</dbReference>
<gene>
    <name evidence="3" type="primary">fdhD</name>
    <name evidence="5" type="ORF">BN381_80312</name>
</gene>
<comment type="caution">
    <text evidence="3">Lacks conserved residue(s) required for the propagation of feature annotation.</text>
</comment>
<accession>R4Z7M8</accession>
<comment type="subcellular location">
    <subcellularLocation>
        <location evidence="3">Cytoplasm</location>
    </subcellularLocation>
</comment>
<evidence type="ECO:0000313" key="6">
    <source>
        <dbReference type="Proteomes" id="UP000018291"/>
    </source>
</evidence>
<dbReference type="STRING" id="1229780.BN381_80312"/>
<evidence type="ECO:0000256" key="2">
    <source>
        <dbReference type="ARBA" id="ARBA00023150"/>
    </source>
</evidence>
<evidence type="ECO:0000256" key="1">
    <source>
        <dbReference type="ARBA" id="ARBA00022490"/>
    </source>
</evidence>
<dbReference type="HOGENOM" id="CLU_056887_3_1_11"/>
<organism evidence="5 6">
    <name type="scientific">Candidatus Neomicrothrix parvicella RN1</name>
    <dbReference type="NCBI Taxonomy" id="1229780"/>
    <lineage>
        <taxon>Bacteria</taxon>
        <taxon>Bacillati</taxon>
        <taxon>Actinomycetota</taxon>
        <taxon>Acidimicrobiia</taxon>
        <taxon>Acidimicrobiales</taxon>
        <taxon>Microthrixaceae</taxon>
        <taxon>Candidatus Neomicrothrix</taxon>
    </lineage>
</organism>
<comment type="caution">
    <text evidence="5">The sequence shown here is derived from an EMBL/GenBank/DDBJ whole genome shotgun (WGS) entry which is preliminary data.</text>
</comment>
<dbReference type="NCBIfam" id="NF001943">
    <property type="entry name" value="PRK00724.1-2"/>
    <property type="match status" value="1"/>
</dbReference>
<keyword evidence="2 3" id="KW-0501">Molybdenum cofactor biosynthesis</keyword>
<dbReference type="SUPFAM" id="SSF53927">
    <property type="entry name" value="Cytidine deaminase-like"/>
    <property type="match status" value="1"/>
</dbReference>
<name>R4Z7M8_9ACTN</name>
<comment type="similarity">
    <text evidence="3">Belongs to the FdhD family.</text>
</comment>
<dbReference type="EMBL" id="CANL01000078">
    <property type="protein sequence ID" value="CCM65782.1"/>
    <property type="molecule type" value="Genomic_DNA"/>
</dbReference>
<dbReference type="GO" id="GO:0097163">
    <property type="term" value="F:sulfur carrier activity"/>
    <property type="evidence" value="ECO:0007669"/>
    <property type="project" value="UniProtKB-UniRule"/>
</dbReference>
<feature type="active site" description="Cysteine persulfide intermediate" evidence="3">
    <location>
        <position position="97"/>
    </location>
</feature>
<reference evidence="5 6" key="1">
    <citation type="journal article" date="2013" name="ISME J.">
        <title>Metabolic model for the filamentous 'Candidatus Microthrix parvicella' based on genomic and metagenomic analyses.</title>
        <authorList>
            <person name="Jon McIlroy S."/>
            <person name="Kristiansen R."/>
            <person name="Albertsen M."/>
            <person name="Michael Karst S."/>
            <person name="Rossetti S."/>
            <person name="Lund Nielsen J."/>
            <person name="Tandoi V."/>
            <person name="James Seviour R."/>
            <person name="Nielsen P.H."/>
        </authorList>
    </citation>
    <scope>NUCLEOTIDE SEQUENCE [LARGE SCALE GENOMIC DNA]</scope>
    <source>
        <strain evidence="5 6">RN1</strain>
    </source>
</reference>
<dbReference type="PANTHER" id="PTHR30592:SF1">
    <property type="entry name" value="SULFUR CARRIER PROTEIN FDHD"/>
    <property type="match status" value="1"/>
</dbReference>
<evidence type="ECO:0000256" key="3">
    <source>
        <dbReference type="HAMAP-Rule" id="MF_00187"/>
    </source>
</evidence>
<dbReference type="InterPro" id="IPR016193">
    <property type="entry name" value="Cytidine_deaminase-like"/>
</dbReference>